<dbReference type="SMART" id="SM00873">
    <property type="entry name" value="B3_4"/>
    <property type="match status" value="1"/>
</dbReference>
<dbReference type="GO" id="GO:0009328">
    <property type="term" value="C:phenylalanine-tRNA ligase complex"/>
    <property type="evidence" value="ECO:0007669"/>
    <property type="project" value="TreeGrafter"/>
</dbReference>
<evidence type="ECO:0000313" key="20">
    <source>
        <dbReference type="EMBL" id="BET25875.1"/>
    </source>
</evidence>
<name>A0AA86J7F4_9BURK</name>
<comment type="catalytic activity">
    <reaction evidence="14 15">
        <text>tRNA(Phe) + L-phenylalanine + ATP = L-phenylalanyl-tRNA(Phe) + AMP + diphosphate + H(+)</text>
        <dbReference type="Rhea" id="RHEA:19413"/>
        <dbReference type="Rhea" id="RHEA-COMP:9668"/>
        <dbReference type="Rhea" id="RHEA-COMP:9699"/>
        <dbReference type="ChEBI" id="CHEBI:15378"/>
        <dbReference type="ChEBI" id="CHEBI:30616"/>
        <dbReference type="ChEBI" id="CHEBI:33019"/>
        <dbReference type="ChEBI" id="CHEBI:58095"/>
        <dbReference type="ChEBI" id="CHEBI:78442"/>
        <dbReference type="ChEBI" id="CHEBI:78531"/>
        <dbReference type="ChEBI" id="CHEBI:456215"/>
        <dbReference type="EC" id="6.1.1.20"/>
    </reaction>
</comment>
<dbReference type="KEGG" id="lto:RGQ30_13760"/>
<evidence type="ECO:0000256" key="5">
    <source>
        <dbReference type="ARBA" id="ARBA00022555"/>
    </source>
</evidence>
<proteinExistence type="inferred from homology"/>
<dbReference type="NCBIfam" id="NF045760">
    <property type="entry name" value="YtpR"/>
    <property type="match status" value="1"/>
</dbReference>
<dbReference type="SUPFAM" id="SSF55681">
    <property type="entry name" value="Class II aaRS and biotin synthetases"/>
    <property type="match status" value="1"/>
</dbReference>
<dbReference type="InterPro" id="IPR045060">
    <property type="entry name" value="Phe-tRNA-ligase_IIc_bsu"/>
</dbReference>
<dbReference type="InterPro" id="IPR005121">
    <property type="entry name" value="Fdx_antiC-bd"/>
</dbReference>
<keyword evidence="5 16" id="KW-0820">tRNA-binding</keyword>
<dbReference type="GO" id="GO:0005524">
    <property type="term" value="F:ATP binding"/>
    <property type="evidence" value="ECO:0007669"/>
    <property type="project" value="UniProtKB-UniRule"/>
</dbReference>
<evidence type="ECO:0000256" key="7">
    <source>
        <dbReference type="ARBA" id="ARBA00022723"/>
    </source>
</evidence>
<dbReference type="InterPro" id="IPR045864">
    <property type="entry name" value="aa-tRNA-synth_II/BPL/LPL"/>
</dbReference>
<dbReference type="AlphaFoldDB" id="A0AA86J7F4"/>
<dbReference type="GO" id="GO:0004826">
    <property type="term" value="F:phenylalanine-tRNA ligase activity"/>
    <property type="evidence" value="ECO:0007669"/>
    <property type="project" value="UniProtKB-UniRule"/>
</dbReference>
<evidence type="ECO:0000256" key="1">
    <source>
        <dbReference type="ARBA" id="ARBA00004496"/>
    </source>
</evidence>
<dbReference type="InterPro" id="IPR009061">
    <property type="entry name" value="DNA-bd_dom_put_sf"/>
</dbReference>
<dbReference type="InterPro" id="IPR005146">
    <property type="entry name" value="B3/B4_tRNA-bd"/>
</dbReference>
<dbReference type="SUPFAM" id="SSF56037">
    <property type="entry name" value="PheT/TilS domain"/>
    <property type="match status" value="1"/>
</dbReference>
<evidence type="ECO:0000256" key="16">
    <source>
        <dbReference type="PROSITE-ProRule" id="PRU00209"/>
    </source>
</evidence>
<dbReference type="RefSeq" id="WP_130556610.1">
    <property type="nucleotide sequence ID" value="NZ_AP028947.1"/>
</dbReference>
<keyword evidence="21" id="KW-1185">Reference proteome</keyword>
<dbReference type="SMART" id="SM00874">
    <property type="entry name" value="B5"/>
    <property type="match status" value="1"/>
</dbReference>
<evidence type="ECO:0000256" key="11">
    <source>
        <dbReference type="ARBA" id="ARBA00022884"/>
    </source>
</evidence>
<dbReference type="PANTHER" id="PTHR10947">
    <property type="entry name" value="PHENYLALANYL-TRNA SYNTHETASE BETA CHAIN AND LEUCINE-RICH REPEAT-CONTAINING PROTEIN 47"/>
    <property type="match status" value="1"/>
</dbReference>
<dbReference type="InterPro" id="IPR036690">
    <property type="entry name" value="Fdx_antiC-bd_sf"/>
</dbReference>
<dbReference type="Pfam" id="PF01588">
    <property type="entry name" value="tRNA_bind"/>
    <property type="match status" value="1"/>
</dbReference>
<comment type="subunit">
    <text evidence="3 15">Tetramer of two alpha and two beta subunits.</text>
</comment>
<dbReference type="GO" id="GO:0000049">
    <property type="term" value="F:tRNA binding"/>
    <property type="evidence" value="ECO:0007669"/>
    <property type="project" value="UniProtKB-UniRule"/>
</dbReference>
<dbReference type="InterPro" id="IPR004532">
    <property type="entry name" value="Phe-tRNA-ligase_IIc_bsu_bact"/>
</dbReference>
<feature type="domain" description="B5" evidence="19">
    <location>
        <begin position="399"/>
        <end position="483"/>
    </location>
</feature>
<dbReference type="Gene3D" id="3.30.56.10">
    <property type="match status" value="2"/>
</dbReference>
<dbReference type="InterPro" id="IPR012340">
    <property type="entry name" value="NA-bd_OB-fold"/>
</dbReference>
<gene>
    <name evidence="15 20" type="primary">pheT</name>
    <name evidence="20" type="ORF">RGQ30_13760</name>
</gene>
<protein>
    <recommendedName>
        <fullName evidence="15">Phenylalanine--tRNA ligase beta subunit</fullName>
        <ecNumber evidence="15">6.1.1.20</ecNumber>
    </recommendedName>
    <alternativeName>
        <fullName evidence="15">Phenylalanyl-tRNA synthetase beta subunit</fullName>
        <shortName evidence="15">PheRS</shortName>
    </alternativeName>
</protein>
<reference evidence="20 21" key="1">
    <citation type="submission" date="2023-10" db="EMBL/GenBank/DDBJ databases">
        <title>Complete Genome Sequence of Limnobacter thiooxidans CS-K2T, Isolated from freshwater lake sediments in Bavaria, Germany.</title>
        <authorList>
            <person name="Naruki M."/>
            <person name="Watanabe A."/>
            <person name="Warashina T."/>
            <person name="Morita T."/>
            <person name="Arakawa K."/>
        </authorList>
    </citation>
    <scope>NUCLEOTIDE SEQUENCE [LARGE SCALE GENOMIC DNA]</scope>
    <source>
        <strain evidence="20 21">CS-K2</strain>
    </source>
</reference>
<dbReference type="Pfam" id="PF03484">
    <property type="entry name" value="B5"/>
    <property type="match status" value="1"/>
</dbReference>
<dbReference type="InterPro" id="IPR002547">
    <property type="entry name" value="tRNA-bd_dom"/>
</dbReference>
<dbReference type="EMBL" id="AP028947">
    <property type="protein sequence ID" value="BET25875.1"/>
    <property type="molecule type" value="Genomic_DNA"/>
</dbReference>
<dbReference type="PROSITE" id="PS50886">
    <property type="entry name" value="TRBD"/>
    <property type="match status" value="1"/>
</dbReference>
<dbReference type="Pfam" id="PF03483">
    <property type="entry name" value="B3_4"/>
    <property type="match status" value="1"/>
</dbReference>
<keyword evidence="6 15" id="KW-0436">Ligase</keyword>
<dbReference type="InterPro" id="IPR033714">
    <property type="entry name" value="tRNA_bind_bactPheRS"/>
</dbReference>
<dbReference type="PROSITE" id="PS51447">
    <property type="entry name" value="FDX_ACB"/>
    <property type="match status" value="1"/>
</dbReference>
<feature type="binding site" evidence="15">
    <location>
        <position position="471"/>
    </location>
    <ligand>
        <name>Mg(2+)</name>
        <dbReference type="ChEBI" id="CHEBI:18420"/>
        <note>shared with alpha subunit</note>
    </ligand>
</feature>
<keyword evidence="13 15" id="KW-0030">Aminoacyl-tRNA synthetase</keyword>
<comment type="similarity">
    <text evidence="2 15">Belongs to the phenylalanyl-tRNA synthetase beta subunit family. Type 1 subfamily.</text>
</comment>
<evidence type="ECO:0000256" key="9">
    <source>
        <dbReference type="ARBA" id="ARBA00022840"/>
    </source>
</evidence>
<evidence type="ECO:0000256" key="13">
    <source>
        <dbReference type="ARBA" id="ARBA00023146"/>
    </source>
</evidence>
<sequence length="815" mass="89504">MQFTESWLKSLVNTPLNTQELGDKLTMAGLEVEELEPLAPEFSGVVVGLVVKKDRHPDADRLSVCQVQVGEGDVRQIVCGAPNVAEGLKVPCALPGAELPGGFKIKPTKMRGVESGGMLCSGKELGVPSDVDGLHILNGDFPVGGNVRELLGLNEMKFTLKMTPNRADCLSVWGVAREVAALTGATLNAPSFSPVAASINDTLNVTVENTDLCGRFAGRVIRGVNNTVKTPQWMVDRLEGAGQRSLNALVDISNYVMLELGRPSHVFDLDKVQGDLTVRWAREGEKLKLLNDMEVNLKPHMGVICDDNGPEALAGIMGGDQTAVNEGTVNIFVEAAFWHPNAIVGRAREFNFSSEASHRFERGVDFQTIPEHLERITALIIEICGGQVGPVVDQVLNLPARKPVTLRHARAEMVIGMPFTVAQVQDVFTKLGFEFTTEGQGAEGQAAGTRYVVNPPSYRFDIQIEEDLIEEVIRVVGYDNLPLRAPMGKLKMLPAPEGKVSRHAIRRQVAALGYQEVVSYSFTPEQWEADFNSNTNPVRLLNPIASHLSVMRSTLIGSLTGVLKHNLGHRVDRLRVFEVARVFEHDEKVQDGAQTVAGFKQTWKLGGLAYGLADQLQWAANNNRPLDFFDVKGDVEQLLHGRKVDFERFDTANPHPALHPGRSARVLVNRQVIGFIGELHPKLAQEYDLPVAPIVFELLLDGLNTRKLPAFKEVSKQPVVVRDLAFVVDQNIAAAQLKKALLEVKDDNLGWLKSVILFDEFVPKEEGKGLNLNEKSLALRLTLQASDRSLTDADIEPLLTKMIEHAGQRCTARLR</sequence>
<dbReference type="PROSITE" id="PS51483">
    <property type="entry name" value="B5"/>
    <property type="match status" value="1"/>
</dbReference>
<dbReference type="FunFam" id="2.40.50.140:FF:000045">
    <property type="entry name" value="Phenylalanine--tRNA ligase beta subunit"/>
    <property type="match status" value="1"/>
</dbReference>
<evidence type="ECO:0000256" key="6">
    <source>
        <dbReference type="ARBA" id="ARBA00022598"/>
    </source>
</evidence>
<feature type="domain" description="FDX-ACB" evidence="18">
    <location>
        <begin position="715"/>
        <end position="815"/>
    </location>
</feature>
<dbReference type="Pfam" id="PF03147">
    <property type="entry name" value="FDX-ACB"/>
    <property type="match status" value="1"/>
</dbReference>
<keyword evidence="9 15" id="KW-0067">ATP-binding</keyword>
<evidence type="ECO:0000256" key="10">
    <source>
        <dbReference type="ARBA" id="ARBA00022842"/>
    </source>
</evidence>
<evidence type="ECO:0000313" key="21">
    <source>
        <dbReference type="Proteomes" id="UP001329151"/>
    </source>
</evidence>
<evidence type="ECO:0000256" key="15">
    <source>
        <dbReference type="HAMAP-Rule" id="MF_00283"/>
    </source>
</evidence>
<feature type="binding site" evidence="15">
    <location>
        <position position="461"/>
    </location>
    <ligand>
        <name>Mg(2+)</name>
        <dbReference type="ChEBI" id="CHEBI:18420"/>
        <note>shared with alpha subunit</note>
    </ligand>
</feature>
<evidence type="ECO:0000256" key="14">
    <source>
        <dbReference type="ARBA" id="ARBA00049255"/>
    </source>
</evidence>
<dbReference type="SUPFAM" id="SSF50249">
    <property type="entry name" value="Nucleic acid-binding proteins"/>
    <property type="match status" value="1"/>
</dbReference>
<dbReference type="SUPFAM" id="SSF46955">
    <property type="entry name" value="Putative DNA-binding domain"/>
    <property type="match status" value="1"/>
</dbReference>
<evidence type="ECO:0000259" key="19">
    <source>
        <dbReference type="PROSITE" id="PS51483"/>
    </source>
</evidence>
<evidence type="ECO:0000256" key="3">
    <source>
        <dbReference type="ARBA" id="ARBA00011209"/>
    </source>
</evidence>
<dbReference type="Gene3D" id="3.30.70.380">
    <property type="entry name" value="Ferrodoxin-fold anticodon-binding domain"/>
    <property type="match status" value="1"/>
</dbReference>
<keyword evidence="12 15" id="KW-0648">Protein biosynthesis</keyword>
<evidence type="ECO:0000259" key="18">
    <source>
        <dbReference type="PROSITE" id="PS51447"/>
    </source>
</evidence>
<keyword evidence="4 15" id="KW-0963">Cytoplasm</keyword>
<keyword evidence="7 15" id="KW-0479">Metal-binding</keyword>
<evidence type="ECO:0000256" key="4">
    <source>
        <dbReference type="ARBA" id="ARBA00022490"/>
    </source>
</evidence>
<evidence type="ECO:0000256" key="2">
    <source>
        <dbReference type="ARBA" id="ARBA00008653"/>
    </source>
</evidence>
<dbReference type="Gene3D" id="3.50.40.10">
    <property type="entry name" value="Phenylalanyl-trna Synthetase, Chain B, domain 3"/>
    <property type="match status" value="1"/>
</dbReference>
<dbReference type="GO" id="GO:0000287">
    <property type="term" value="F:magnesium ion binding"/>
    <property type="evidence" value="ECO:0007669"/>
    <property type="project" value="UniProtKB-UniRule"/>
</dbReference>
<dbReference type="InterPro" id="IPR005147">
    <property type="entry name" value="tRNA_synthase_B5-dom"/>
</dbReference>
<feature type="binding site" evidence="15">
    <location>
        <position position="467"/>
    </location>
    <ligand>
        <name>Mg(2+)</name>
        <dbReference type="ChEBI" id="CHEBI:18420"/>
        <note>shared with alpha subunit</note>
    </ligand>
</feature>
<organism evidence="20 21">
    <name type="scientific">Limnobacter thiooxidans</name>
    <dbReference type="NCBI Taxonomy" id="131080"/>
    <lineage>
        <taxon>Bacteria</taxon>
        <taxon>Pseudomonadati</taxon>
        <taxon>Pseudomonadota</taxon>
        <taxon>Betaproteobacteria</taxon>
        <taxon>Burkholderiales</taxon>
        <taxon>Burkholderiaceae</taxon>
        <taxon>Limnobacter</taxon>
    </lineage>
</organism>
<dbReference type="Proteomes" id="UP001329151">
    <property type="component" value="Chromosome"/>
</dbReference>
<keyword evidence="8 15" id="KW-0547">Nucleotide-binding</keyword>
<dbReference type="EC" id="6.1.1.20" evidence="15"/>
<dbReference type="GO" id="GO:0006432">
    <property type="term" value="P:phenylalanyl-tRNA aminoacylation"/>
    <property type="evidence" value="ECO:0007669"/>
    <property type="project" value="UniProtKB-UniRule"/>
</dbReference>
<dbReference type="Gene3D" id="3.30.930.10">
    <property type="entry name" value="Bira Bifunctional Protein, Domain 2"/>
    <property type="match status" value="1"/>
</dbReference>
<accession>A0AA86J7F4</accession>
<dbReference type="Gene3D" id="2.40.50.140">
    <property type="entry name" value="Nucleic acid-binding proteins"/>
    <property type="match status" value="1"/>
</dbReference>
<comment type="subcellular location">
    <subcellularLocation>
        <location evidence="1 15">Cytoplasm</location>
    </subcellularLocation>
</comment>
<dbReference type="CDD" id="cd00769">
    <property type="entry name" value="PheRS_beta_core"/>
    <property type="match status" value="1"/>
</dbReference>
<dbReference type="PANTHER" id="PTHR10947:SF0">
    <property type="entry name" value="PHENYLALANINE--TRNA LIGASE BETA SUBUNIT"/>
    <property type="match status" value="1"/>
</dbReference>
<evidence type="ECO:0000256" key="12">
    <source>
        <dbReference type="ARBA" id="ARBA00022917"/>
    </source>
</evidence>
<dbReference type="NCBIfam" id="TIGR00472">
    <property type="entry name" value="pheT_bact"/>
    <property type="match status" value="1"/>
</dbReference>
<dbReference type="CDD" id="cd02796">
    <property type="entry name" value="tRNA_bind_bactPheRS"/>
    <property type="match status" value="1"/>
</dbReference>
<dbReference type="InterPro" id="IPR041616">
    <property type="entry name" value="PheRS_beta_core"/>
</dbReference>
<feature type="binding site" evidence="15">
    <location>
        <position position="470"/>
    </location>
    <ligand>
        <name>Mg(2+)</name>
        <dbReference type="ChEBI" id="CHEBI:18420"/>
        <note>shared with alpha subunit</note>
    </ligand>
</feature>
<dbReference type="SUPFAM" id="SSF54991">
    <property type="entry name" value="Anticodon-binding domain of PheRS"/>
    <property type="match status" value="1"/>
</dbReference>
<dbReference type="HAMAP" id="MF_00283">
    <property type="entry name" value="Phe_tRNA_synth_beta1"/>
    <property type="match status" value="1"/>
</dbReference>
<feature type="domain" description="TRNA-binding" evidence="17">
    <location>
        <begin position="39"/>
        <end position="148"/>
    </location>
</feature>
<comment type="cofactor">
    <cofactor evidence="15">
        <name>Mg(2+)</name>
        <dbReference type="ChEBI" id="CHEBI:18420"/>
    </cofactor>
    <text evidence="15">Binds 2 magnesium ions per tetramer.</text>
</comment>
<keyword evidence="10 15" id="KW-0460">Magnesium</keyword>
<dbReference type="SMART" id="SM00896">
    <property type="entry name" value="FDX-ACB"/>
    <property type="match status" value="1"/>
</dbReference>
<evidence type="ECO:0000259" key="17">
    <source>
        <dbReference type="PROSITE" id="PS50886"/>
    </source>
</evidence>
<dbReference type="Pfam" id="PF17759">
    <property type="entry name" value="tRNA_synthFbeta"/>
    <property type="match status" value="1"/>
</dbReference>
<dbReference type="InterPro" id="IPR020825">
    <property type="entry name" value="Phe-tRNA_synthase-like_B3/B4"/>
</dbReference>
<keyword evidence="11 16" id="KW-0694">RNA-binding</keyword>
<evidence type="ECO:0000256" key="8">
    <source>
        <dbReference type="ARBA" id="ARBA00022741"/>
    </source>
</evidence>